<dbReference type="Pfam" id="PF03181">
    <property type="entry name" value="BURP"/>
    <property type="match status" value="1"/>
</dbReference>
<protein>
    <submittedName>
        <fullName evidence="3">Uncharacterized protein</fullName>
    </submittedName>
</protein>
<dbReference type="OrthoDB" id="654134at2759"/>
<dbReference type="InterPro" id="IPR004873">
    <property type="entry name" value="BURP_dom"/>
</dbReference>
<dbReference type="STRING" id="3760.M5XEZ4"/>
<dbReference type="OMA" id="HYTQSHY"/>
<keyword evidence="2" id="KW-0732">Signal</keyword>
<sequence>MGFHLPLIFAILSLAAVALANNAAQPAPQLYWNSVLPNTQMPRSISELLHPDSTNEEKSKPEIFPLQGNRVYTQSHYKKRPPPPSDEGKPENFPLQGNRVYTQSHYKKRPPPPSDEGKPENFPLANSFYTQTHYKKRPPPPSDEGKPENFPLANSFYTQSHYKKRPPPPSDEGKPENFPLGNSHYTQSHYKKRPPPPSDEGKPENIPLARSGYQRKNYGASPPPSDSQLKHYKDLAIFFFEKDMRPGTTMKFQFPRNSNTATFLPRESAQSIPFSSKKLPEIFNHFSVKPTSEEAKTIKQTIEECEAPGLKGEEKYCATSLESMVDFSTSKLGTRNVEAISTQVLEEGATKYMHNYTTIPGLKKLVGDKVVVCHKENYPYAVFLCHAIKQTEAYVLSLKADDGMKVKAVTICHLDTSEWDPEHLSFQILNVKPGTTPICHFLSTDAIAWVPKHKSA</sequence>
<dbReference type="InterPro" id="IPR044816">
    <property type="entry name" value="BURP"/>
</dbReference>
<dbReference type="PANTHER" id="PTHR31236:SF2">
    <property type="entry name" value="BURP DOMAIN PROTEIN RD22"/>
    <property type="match status" value="1"/>
</dbReference>
<dbReference type="PANTHER" id="PTHR31236">
    <property type="entry name" value="BURP DOMAIN PROTEIN USPL1-LIKE"/>
    <property type="match status" value="1"/>
</dbReference>
<feature type="region of interest" description="Disordered" evidence="1">
    <location>
        <begin position="51"/>
        <end position="208"/>
    </location>
</feature>
<evidence type="ECO:0000313" key="4">
    <source>
        <dbReference type="Proteomes" id="UP000006882"/>
    </source>
</evidence>
<dbReference type="HOGENOM" id="CLU_011822_1_1_1"/>
<evidence type="ECO:0000256" key="1">
    <source>
        <dbReference type="SAM" id="MobiDB-lite"/>
    </source>
</evidence>
<keyword evidence="4" id="KW-1185">Reference proteome</keyword>
<accession>M5XEZ4</accession>
<feature type="compositionally biased region" description="Basic and acidic residues" evidence="1">
    <location>
        <begin position="51"/>
        <end position="61"/>
    </location>
</feature>
<gene>
    <name evidence="3" type="ORF">PRUPE_1G477200</name>
</gene>
<feature type="chain" id="PRO_5004075224" evidence="2">
    <location>
        <begin position="21"/>
        <end position="456"/>
    </location>
</feature>
<dbReference type="AlphaFoldDB" id="M5XEZ4"/>
<feature type="signal peptide" evidence="2">
    <location>
        <begin position="1"/>
        <end position="20"/>
    </location>
</feature>
<dbReference type="SMART" id="SM01045">
    <property type="entry name" value="BURP"/>
    <property type="match status" value="1"/>
</dbReference>
<dbReference type="SMR" id="M5XEZ4"/>
<evidence type="ECO:0000256" key="2">
    <source>
        <dbReference type="SAM" id="SignalP"/>
    </source>
</evidence>
<dbReference type="PROSITE" id="PS51277">
    <property type="entry name" value="BURP"/>
    <property type="match status" value="1"/>
</dbReference>
<proteinExistence type="predicted"/>
<dbReference type="EMBL" id="CM007651">
    <property type="protein sequence ID" value="ONI34352.1"/>
    <property type="molecule type" value="Genomic_DNA"/>
</dbReference>
<dbReference type="Proteomes" id="UP000006882">
    <property type="component" value="Chromosome G1"/>
</dbReference>
<dbReference type="Gramene" id="ONI34352">
    <property type="protein sequence ID" value="ONI34352"/>
    <property type="gene ID" value="PRUPE_1G477200"/>
</dbReference>
<evidence type="ECO:0000313" key="3">
    <source>
        <dbReference type="EMBL" id="ONI34352.1"/>
    </source>
</evidence>
<dbReference type="KEGG" id="pper:18791123"/>
<dbReference type="eggNOG" id="ENOG502SNJX">
    <property type="taxonomic scope" value="Eukaryota"/>
</dbReference>
<organism evidence="3 4">
    <name type="scientific">Prunus persica</name>
    <name type="common">Peach</name>
    <name type="synonym">Amygdalus persica</name>
    <dbReference type="NCBI Taxonomy" id="3760"/>
    <lineage>
        <taxon>Eukaryota</taxon>
        <taxon>Viridiplantae</taxon>
        <taxon>Streptophyta</taxon>
        <taxon>Embryophyta</taxon>
        <taxon>Tracheophyta</taxon>
        <taxon>Spermatophyta</taxon>
        <taxon>Magnoliopsida</taxon>
        <taxon>eudicotyledons</taxon>
        <taxon>Gunneridae</taxon>
        <taxon>Pentapetalae</taxon>
        <taxon>rosids</taxon>
        <taxon>fabids</taxon>
        <taxon>Rosales</taxon>
        <taxon>Rosaceae</taxon>
        <taxon>Amygdaloideae</taxon>
        <taxon>Amygdaleae</taxon>
        <taxon>Prunus</taxon>
    </lineage>
</organism>
<name>M5XEZ4_PRUPE</name>
<reference evidence="3 4" key="1">
    <citation type="journal article" date="2013" name="Nat. Genet.">
        <title>The high-quality draft genome of peach (Prunus persica) identifies unique patterns of genetic diversity, domestication and genome evolution.</title>
        <authorList>
            <consortium name="International Peach Genome Initiative"/>
            <person name="Verde I."/>
            <person name="Abbott A.G."/>
            <person name="Scalabrin S."/>
            <person name="Jung S."/>
            <person name="Shu S."/>
            <person name="Marroni F."/>
            <person name="Zhebentyayeva T."/>
            <person name="Dettori M.T."/>
            <person name="Grimwood J."/>
            <person name="Cattonaro F."/>
            <person name="Zuccolo A."/>
            <person name="Rossini L."/>
            <person name="Jenkins J."/>
            <person name="Vendramin E."/>
            <person name="Meisel L.A."/>
            <person name="Decroocq V."/>
            <person name="Sosinski B."/>
            <person name="Prochnik S."/>
            <person name="Mitros T."/>
            <person name="Policriti A."/>
            <person name="Cipriani G."/>
            <person name="Dondini L."/>
            <person name="Ficklin S."/>
            <person name="Goodstein D.M."/>
            <person name="Xuan P."/>
            <person name="Del Fabbro C."/>
            <person name="Aramini V."/>
            <person name="Copetti D."/>
            <person name="Gonzalez S."/>
            <person name="Horner D.S."/>
            <person name="Falchi R."/>
            <person name="Lucas S."/>
            <person name="Mica E."/>
            <person name="Maldonado J."/>
            <person name="Lazzari B."/>
            <person name="Bielenberg D."/>
            <person name="Pirona R."/>
            <person name="Miculan M."/>
            <person name="Barakat A."/>
            <person name="Testolin R."/>
            <person name="Stella A."/>
            <person name="Tartarini S."/>
            <person name="Tonutti P."/>
            <person name="Arus P."/>
            <person name="Orellana A."/>
            <person name="Wells C."/>
            <person name="Main D."/>
            <person name="Vizzotto G."/>
            <person name="Silva H."/>
            <person name="Salamini F."/>
            <person name="Schmutz J."/>
            <person name="Morgante M."/>
            <person name="Rokhsar D.S."/>
        </authorList>
    </citation>
    <scope>NUCLEOTIDE SEQUENCE [LARGE SCALE GENOMIC DNA]</scope>
    <source>
        <strain evidence="4">cv. Nemared</strain>
    </source>
</reference>